<dbReference type="GO" id="GO:0005506">
    <property type="term" value="F:iron ion binding"/>
    <property type="evidence" value="ECO:0007669"/>
    <property type="project" value="InterPro"/>
</dbReference>
<evidence type="ECO:0000256" key="1">
    <source>
        <dbReference type="ARBA" id="ARBA00010617"/>
    </source>
</evidence>
<dbReference type="EMBL" id="CAUWAG010000013">
    <property type="protein sequence ID" value="CAJ2509711.1"/>
    <property type="molecule type" value="Genomic_DNA"/>
</dbReference>
<keyword evidence="5" id="KW-0472">Membrane</keyword>
<dbReference type="Gene3D" id="1.10.630.10">
    <property type="entry name" value="Cytochrome P450"/>
    <property type="match status" value="1"/>
</dbReference>
<dbReference type="InterPro" id="IPR050121">
    <property type="entry name" value="Cytochrome_P450_monoxygenase"/>
</dbReference>
<dbReference type="InterPro" id="IPR001128">
    <property type="entry name" value="Cyt_P450"/>
</dbReference>
<sequence length="152" mass="16757">MFSSTYINNFLYTWPFQGNVAPVLRWVGSKKAHMFRQAVQKMITARTSQPADAKPDFYASVTGEGGLHQSKVWSEALFFVLAGGSTVATAMVGTLFHLSCHPDAYDRVATEVRGTFSSAREIQPGAKLATCTYLRAVIKTFHCGRPRDPTGY</sequence>
<dbReference type="SUPFAM" id="SSF48264">
    <property type="entry name" value="Cytochrome P450"/>
    <property type="match status" value="1"/>
</dbReference>
<keyword evidence="2" id="KW-0349">Heme</keyword>
<comment type="similarity">
    <text evidence="1">Belongs to the cytochrome P450 family.</text>
</comment>
<dbReference type="GO" id="GO:0016705">
    <property type="term" value="F:oxidoreductase activity, acting on paired donors, with incorporation or reduction of molecular oxygen"/>
    <property type="evidence" value="ECO:0007669"/>
    <property type="project" value="InterPro"/>
</dbReference>
<proteinExistence type="inferred from homology"/>
<evidence type="ECO:0000313" key="6">
    <source>
        <dbReference type="EMBL" id="CAJ2509711.1"/>
    </source>
</evidence>
<evidence type="ECO:0000256" key="4">
    <source>
        <dbReference type="ARBA" id="ARBA00023004"/>
    </source>
</evidence>
<dbReference type="PANTHER" id="PTHR24305">
    <property type="entry name" value="CYTOCHROME P450"/>
    <property type="match status" value="1"/>
</dbReference>
<keyword evidence="5" id="KW-1133">Transmembrane helix</keyword>
<dbReference type="GO" id="GO:0020037">
    <property type="term" value="F:heme binding"/>
    <property type="evidence" value="ECO:0007669"/>
    <property type="project" value="InterPro"/>
</dbReference>
<keyword evidence="4" id="KW-0408">Iron</keyword>
<gene>
    <name evidence="6" type="ORF">KHLLAP_LOCUS10179</name>
</gene>
<evidence type="ECO:0000256" key="3">
    <source>
        <dbReference type="ARBA" id="ARBA00022723"/>
    </source>
</evidence>
<dbReference type="InterPro" id="IPR036396">
    <property type="entry name" value="Cyt_P450_sf"/>
</dbReference>
<protein>
    <submittedName>
        <fullName evidence="6">Uu.00g056110.m01.CDS01</fullName>
    </submittedName>
</protein>
<evidence type="ECO:0000256" key="5">
    <source>
        <dbReference type="SAM" id="Phobius"/>
    </source>
</evidence>
<dbReference type="Proteomes" id="UP001295740">
    <property type="component" value="Unassembled WGS sequence"/>
</dbReference>
<dbReference type="PANTHER" id="PTHR24305:SF166">
    <property type="entry name" value="CYTOCHROME P450 12A4, MITOCHONDRIAL-RELATED"/>
    <property type="match status" value="1"/>
</dbReference>
<accession>A0AAI8VRH2</accession>
<evidence type="ECO:0000256" key="2">
    <source>
        <dbReference type="ARBA" id="ARBA00022617"/>
    </source>
</evidence>
<organism evidence="6 7">
    <name type="scientific">Anthostomella pinea</name>
    <dbReference type="NCBI Taxonomy" id="933095"/>
    <lineage>
        <taxon>Eukaryota</taxon>
        <taxon>Fungi</taxon>
        <taxon>Dikarya</taxon>
        <taxon>Ascomycota</taxon>
        <taxon>Pezizomycotina</taxon>
        <taxon>Sordariomycetes</taxon>
        <taxon>Xylariomycetidae</taxon>
        <taxon>Xylariales</taxon>
        <taxon>Xylariaceae</taxon>
        <taxon>Anthostomella</taxon>
    </lineage>
</organism>
<feature type="transmembrane region" description="Helical" evidence="5">
    <location>
        <begin position="76"/>
        <end position="98"/>
    </location>
</feature>
<comment type="caution">
    <text evidence="6">The sequence shown here is derived from an EMBL/GenBank/DDBJ whole genome shotgun (WGS) entry which is preliminary data.</text>
</comment>
<keyword evidence="7" id="KW-1185">Reference proteome</keyword>
<dbReference type="AlphaFoldDB" id="A0AAI8VRH2"/>
<name>A0AAI8VRH2_9PEZI</name>
<dbReference type="GO" id="GO:0004497">
    <property type="term" value="F:monooxygenase activity"/>
    <property type="evidence" value="ECO:0007669"/>
    <property type="project" value="InterPro"/>
</dbReference>
<evidence type="ECO:0000313" key="7">
    <source>
        <dbReference type="Proteomes" id="UP001295740"/>
    </source>
</evidence>
<reference evidence="6" key="1">
    <citation type="submission" date="2023-10" db="EMBL/GenBank/DDBJ databases">
        <authorList>
            <person name="Hackl T."/>
        </authorList>
    </citation>
    <scope>NUCLEOTIDE SEQUENCE</scope>
</reference>
<keyword evidence="3" id="KW-0479">Metal-binding</keyword>
<keyword evidence="5" id="KW-0812">Transmembrane</keyword>
<dbReference type="Pfam" id="PF00067">
    <property type="entry name" value="p450"/>
    <property type="match status" value="1"/>
</dbReference>